<keyword evidence="2" id="KW-1185">Reference proteome</keyword>
<name>A0AA35XWT1_9PROT</name>
<evidence type="ECO:0000313" key="1">
    <source>
        <dbReference type="EMBL" id="CAI9119567.1"/>
    </source>
</evidence>
<proteinExistence type="predicted"/>
<dbReference type="EMBL" id="CATKSH010000002">
    <property type="protein sequence ID" value="CAI9119567.1"/>
    <property type="molecule type" value="Genomic_DNA"/>
</dbReference>
<comment type="caution">
    <text evidence="1">The sequence shown here is derived from an EMBL/GenBank/DDBJ whole genome shotgun (WGS) entry which is preliminary data.</text>
</comment>
<sequence length="70" mass="8213">MMPDIQWMPPEKGEKPLSFERMRKVARLDRRCEDLADKLTRESDPVRRWSLSRMLVEQTKALSALAGVVR</sequence>
<gene>
    <name evidence="1" type="ORF">LMG32879_000384</name>
</gene>
<dbReference type="Proteomes" id="UP001176960">
    <property type="component" value="Unassembled WGS sequence"/>
</dbReference>
<dbReference type="RefSeq" id="WP_289843447.1">
    <property type="nucleotide sequence ID" value="NZ_CATKSH010000002.1"/>
</dbReference>
<organism evidence="1 2">
    <name type="scientific">Brytella acorum</name>
    <dbReference type="NCBI Taxonomy" id="2959299"/>
    <lineage>
        <taxon>Bacteria</taxon>
        <taxon>Pseudomonadati</taxon>
        <taxon>Pseudomonadota</taxon>
        <taxon>Alphaproteobacteria</taxon>
        <taxon>Acetobacterales</taxon>
        <taxon>Acetobacteraceae</taxon>
        <taxon>Brytella</taxon>
    </lineage>
</organism>
<accession>A0AA35XWT1</accession>
<dbReference type="AlphaFoldDB" id="A0AA35XWT1"/>
<protein>
    <submittedName>
        <fullName evidence="1">Uncharacterized protein</fullName>
    </submittedName>
</protein>
<evidence type="ECO:0000313" key="2">
    <source>
        <dbReference type="Proteomes" id="UP001176960"/>
    </source>
</evidence>
<reference evidence="1" key="1">
    <citation type="submission" date="2023-03" db="EMBL/GenBank/DDBJ databases">
        <authorList>
            <person name="Cleenwerck I."/>
        </authorList>
    </citation>
    <scope>NUCLEOTIDE SEQUENCE</scope>
    <source>
        <strain evidence="1">LMG 32879</strain>
    </source>
</reference>